<dbReference type="SUPFAM" id="SSF55729">
    <property type="entry name" value="Acyl-CoA N-acyltransferases (Nat)"/>
    <property type="match status" value="1"/>
</dbReference>
<dbReference type="PROSITE" id="PS51186">
    <property type="entry name" value="GNAT"/>
    <property type="match status" value="1"/>
</dbReference>
<proteinExistence type="predicted"/>
<dbReference type="InterPro" id="IPR016181">
    <property type="entry name" value="Acyl_CoA_acyltransferase"/>
</dbReference>
<gene>
    <name evidence="4" type="ORF">SAMN05421806_101922</name>
</gene>
<evidence type="ECO:0000313" key="4">
    <source>
        <dbReference type="EMBL" id="SDJ54499.1"/>
    </source>
</evidence>
<protein>
    <submittedName>
        <fullName evidence="4">L-amino acid N-acyltransferase YncA</fullName>
    </submittedName>
</protein>
<feature type="domain" description="N-acetyltransferase" evidence="3">
    <location>
        <begin position="3"/>
        <end position="169"/>
    </location>
</feature>
<dbReference type="Pfam" id="PF00583">
    <property type="entry name" value="Acetyltransf_1"/>
    <property type="match status" value="1"/>
</dbReference>
<evidence type="ECO:0000313" key="5">
    <source>
        <dbReference type="Proteomes" id="UP000199155"/>
    </source>
</evidence>
<dbReference type="EMBL" id="FNFF01000001">
    <property type="protein sequence ID" value="SDJ54499.1"/>
    <property type="molecule type" value="Genomic_DNA"/>
</dbReference>
<name>A0A1G8UL96_9ACTN</name>
<dbReference type="PANTHER" id="PTHR43877">
    <property type="entry name" value="AMINOALKYLPHOSPHONATE N-ACETYLTRANSFERASE-RELATED-RELATED"/>
    <property type="match status" value="1"/>
</dbReference>
<dbReference type="GO" id="GO:0016747">
    <property type="term" value="F:acyltransferase activity, transferring groups other than amino-acyl groups"/>
    <property type="evidence" value="ECO:0007669"/>
    <property type="project" value="InterPro"/>
</dbReference>
<evidence type="ECO:0000256" key="2">
    <source>
        <dbReference type="ARBA" id="ARBA00023315"/>
    </source>
</evidence>
<dbReference type="RefSeq" id="WP_342742691.1">
    <property type="nucleotide sequence ID" value="NZ_FNFF01000001.1"/>
</dbReference>
<dbReference type="AlphaFoldDB" id="A0A1G8UL96"/>
<keyword evidence="2 4" id="KW-0012">Acyltransferase</keyword>
<dbReference type="Gene3D" id="3.40.630.30">
    <property type="match status" value="1"/>
</dbReference>
<evidence type="ECO:0000259" key="3">
    <source>
        <dbReference type="PROSITE" id="PS51186"/>
    </source>
</evidence>
<dbReference type="STRING" id="417292.SAMN05421806_101922"/>
<dbReference type="Proteomes" id="UP000199155">
    <property type="component" value="Unassembled WGS sequence"/>
</dbReference>
<keyword evidence="1 4" id="KW-0808">Transferase</keyword>
<dbReference type="InterPro" id="IPR050832">
    <property type="entry name" value="Bact_Acetyltransf"/>
</dbReference>
<accession>A0A1G8UL96</accession>
<sequence length="172" mass="19094">MDAHVREMTAEDIDAVSEIRVRGWQFAYRGLMPQAHLDALDIEEDAAARREFWAKRPPGVRALVAERAGRIVGFCGFGPTRDDDQPEGAYQVYAIYVRPAELATGAGRALMDATLDRCRTAGAPAVCLWVLTGNERARRFYERAGFRTDGTSATYDVDGVPVPEVRYVRQLG</sequence>
<reference evidence="4 5" key="1">
    <citation type="submission" date="2016-10" db="EMBL/GenBank/DDBJ databases">
        <authorList>
            <person name="de Groot N.N."/>
        </authorList>
    </citation>
    <scope>NUCLEOTIDE SEQUENCE [LARGE SCALE GENOMIC DNA]</scope>
    <source>
        <strain evidence="4 5">CGMCC 4.5727</strain>
    </source>
</reference>
<dbReference type="InterPro" id="IPR000182">
    <property type="entry name" value="GNAT_dom"/>
</dbReference>
<keyword evidence="5" id="KW-1185">Reference proteome</keyword>
<evidence type="ECO:0000256" key="1">
    <source>
        <dbReference type="ARBA" id="ARBA00022679"/>
    </source>
</evidence>
<organism evidence="4 5">
    <name type="scientific">Streptomyces indicus</name>
    <dbReference type="NCBI Taxonomy" id="417292"/>
    <lineage>
        <taxon>Bacteria</taxon>
        <taxon>Bacillati</taxon>
        <taxon>Actinomycetota</taxon>
        <taxon>Actinomycetes</taxon>
        <taxon>Kitasatosporales</taxon>
        <taxon>Streptomycetaceae</taxon>
        <taxon>Streptomyces</taxon>
    </lineage>
</organism>
<dbReference type="CDD" id="cd04301">
    <property type="entry name" value="NAT_SF"/>
    <property type="match status" value="1"/>
</dbReference>